<evidence type="ECO:0000256" key="1">
    <source>
        <dbReference type="SAM" id="SignalP"/>
    </source>
</evidence>
<dbReference type="CDD" id="cd04221">
    <property type="entry name" value="MauL"/>
    <property type="match status" value="1"/>
</dbReference>
<dbReference type="SUPFAM" id="SSF49503">
    <property type="entry name" value="Cupredoxins"/>
    <property type="match status" value="1"/>
</dbReference>
<dbReference type="EMBL" id="JBBMQS010000003">
    <property type="protein sequence ID" value="MEM5496864.1"/>
    <property type="molecule type" value="Genomic_DNA"/>
</dbReference>
<organism evidence="2 3">
    <name type="scientific">Paraglaciecola mesophila</name>
    <dbReference type="NCBI Taxonomy" id="197222"/>
    <lineage>
        <taxon>Bacteria</taxon>
        <taxon>Pseudomonadati</taxon>
        <taxon>Pseudomonadota</taxon>
        <taxon>Gammaproteobacteria</taxon>
        <taxon>Alteromonadales</taxon>
        <taxon>Alteromonadaceae</taxon>
        <taxon>Paraglaciecola</taxon>
    </lineage>
</organism>
<sequence>MTRFIFFLLLIMANSVSYAGNIAVTLLDNQQKPLVNAVVYLLPKTASVEPVENMAIMDQVDTQFYPHILAVQRNTQVSFPNSDSIQHHVYSFSSAKVFELELYKGLRADPLLFDNLGVVEMGCNVHDWMLGYIYVVDTPYFKKSGSAGEVTINVPDGEYTLNAWHPRISDSPESFQMMLSVKGDTQIKMSVPSALLPDVNAFEDSADEFGEYE</sequence>
<comment type="caution">
    <text evidence="2">The sequence shown here is derived from an EMBL/GenBank/DDBJ whole genome shotgun (WGS) entry which is preliminary data.</text>
</comment>
<reference evidence="2 3" key="1">
    <citation type="submission" date="2024-03" db="EMBL/GenBank/DDBJ databases">
        <title>Community enrichment and isolation of bacterial strains for fucoidan degradation.</title>
        <authorList>
            <person name="Sichert A."/>
        </authorList>
    </citation>
    <scope>NUCLEOTIDE SEQUENCE [LARGE SCALE GENOMIC DNA]</scope>
    <source>
        <strain evidence="2 3">AS12</strain>
    </source>
</reference>
<feature type="chain" id="PRO_5046082031" evidence="1">
    <location>
        <begin position="20"/>
        <end position="213"/>
    </location>
</feature>
<dbReference type="RefSeq" id="WP_226990342.1">
    <property type="nucleotide sequence ID" value="NZ_JBBMQS010000003.1"/>
</dbReference>
<dbReference type="InterPro" id="IPR008972">
    <property type="entry name" value="Cupredoxin"/>
</dbReference>
<accession>A0ABU9SSL0</accession>
<protein>
    <submittedName>
        <fullName evidence="2">Methylamine utilization protein</fullName>
    </submittedName>
</protein>
<evidence type="ECO:0000313" key="3">
    <source>
        <dbReference type="Proteomes" id="UP001461163"/>
    </source>
</evidence>
<feature type="signal peptide" evidence="1">
    <location>
        <begin position="1"/>
        <end position="19"/>
    </location>
</feature>
<keyword evidence="3" id="KW-1185">Reference proteome</keyword>
<evidence type="ECO:0000313" key="2">
    <source>
        <dbReference type="EMBL" id="MEM5496864.1"/>
    </source>
</evidence>
<gene>
    <name evidence="2" type="ORF">WNY77_05615</name>
</gene>
<dbReference type="InterPro" id="IPR034242">
    <property type="entry name" value="MauL"/>
</dbReference>
<keyword evidence="1" id="KW-0732">Signal</keyword>
<dbReference type="Proteomes" id="UP001461163">
    <property type="component" value="Unassembled WGS sequence"/>
</dbReference>
<proteinExistence type="predicted"/>
<dbReference type="Gene3D" id="2.60.40.420">
    <property type="entry name" value="Cupredoxins - blue copper proteins"/>
    <property type="match status" value="1"/>
</dbReference>
<name>A0ABU9SSL0_9ALTE</name>